<evidence type="ECO:0000256" key="6">
    <source>
        <dbReference type="ARBA" id="ARBA00022679"/>
    </source>
</evidence>
<keyword evidence="9" id="KW-0414">Isoprene biosynthesis</keyword>
<dbReference type="Pfam" id="PF02542">
    <property type="entry name" value="YgbB"/>
    <property type="match status" value="1"/>
</dbReference>
<name>A0A6J7FRQ4_9ZZZZ</name>
<sequence length="382" mass="39420">MNQYSTTAVIIPAAGSGERLGANLPKALVQIVGRTLLEHSYFRLSPVAAQIIVAAPAGFEDNFRELLGDSATIVTGGTTRTQSVKSALAALHPDIKYVLVHDAARALASTDLAERVLAALAGGDVAVIPGLAVADTIKEIDNDSEVLATPDRSHLVAVQTPQGFDRQTLVDAHQSGVEATDDAALVELLGKKVRIIPGEASAFKITHPEDIQRAVNFLTENKSSDIRVGIGTDAHAFSADPSRPMWLAGLHWPDEIGVDGHSDGDVAAHAICDALFAATGLGDLGSNFGTSDPKYSGASGATLLQETLSRITDAGFEILNISVQIVGNKPKIGPRRGEAISALSTALGGAAVSVSATTTDGLGFTGEGKGISGVATALVVRR</sequence>
<dbReference type="HAMAP" id="MF_01520">
    <property type="entry name" value="IspDF"/>
    <property type="match status" value="1"/>
</dbReference>
<evidence type="ECO:0000256" key="10">
    <source>
        <dbReference type="ARBA" id="ARBA00023239"/>
    </source>
</evidence>
<dbReference type="Pfam" id="PF01128">
    <property type="entry name" value="IspD"/>
    <property type="match status" value="1"/>
</dbReference>
<comment type="similarity">
    <text evidence="5">Belongs to the IspD/TarI cytidylyltransferase family. IspD subfamily.</text>
</comment>
<dbReference type="InterPro" id="IPR001228">
    <property type="entry name" value="IspD"/>
</dbReference>
<comment type="catalytic activity">
    <reaction evidence="1">
        <text>4-CDP-2-C-methyl-D-erythritol 2-phosphate = 2-C-methyl-D-erythritol 2,4-cyclic diphosphate + CMP</text>
        <dbReference type="Rhea" id="RHEA:23864"/>
        <dbReference type="ChEBI" id="CHEBI:57919"/>
        <dbReference type="ChEBI" id="CHEBI:58483"/>
        <dbReference type="ChEBI" id="CHEBI:60377"/>
        <dbReference type="EC" id="4.6.1.12"/>
    </reaction>
</comment>
<reference evidence="13" key="1">
    <citation type="submission" date="2020-05" db="EMBL/GenBank/DDBJ databases">
        <authorList>
            <person name="Chiriac C."/>
            <person name="Salcher M."/>
            <person name="Ghai R."/>
            <person name="Kavagutti S V."/>
        </authorList>
    </citation>
    <scope>NUCLEOTIDE SEQUENCE</scope>
</reference>
<dbReference type="InterPro" id="IPR026596">
    <property type="entry name" value="IspD/F"/>
</dbReference>
<comment type="pathway">
    <text evidence="4">Isoprenoid biosynthesis; isopentenyl diphosphate biosynthesis via DXP pathway; isopentenyl diphosphate from 1-deoxy-D-xylulose 5-phosphate: step 2/6.</text>
</comment>
<gene>
    <name evidence="13" type="ORF">UFOPK3555_00557</name>
</gene>
<evidence type="ECO:0000256" key="3">
    <source>
        <dbReference type="ARBA" id="ARBA00004709"/>
    </source>
</evidence>
<protein>
    <submittedName>
        <fullName evidence="13">Unannotated protein</fullName>
    </submittedName>
</protein>
<dbReference type="SUPFAM" id="SSF53448">
    <property type="entry name" value="Nucleotide-diphospho-sugar transferases"/>
    <property type="match status" value="1"/>
</dbReference>
<dbReference type="HAMAP" id="MF_00107">
    <property type="entry name" value="IspF"/>
    <property type="match status" value="1"/>
</dbReference>
<dbReference type="InterPro" id="IPR020555">
    <property type="entry name" value="MECDP_synthase_CS"/>
</dbReference>
<evidence type="ECO:0000256" key="11">
    <source>
        <dbReference type="ARBA" id="ARBA00023268"/>
    </source>
</evidence>
<dbReference type="PROSITE" id="PS01295">
    <property type="entry name" value="ISPD"/>
    <property type="match status" value="1"/>
</dbReference>
<comment type="pathway">
    <text evidence="3">Isoprenoid biosynthesis; isopentenyl diphosphate biosynthesis via DXP pathway; isopentenyl diphosphate from 1-deoxy-D-xylulose 5-phosphate: step 4/6.</text>
</comment>
<organism evidence="13">
    <name type="scientific">freshwater metagenome</name>
    <dbReference type="NCBI Taxonomy" id="449393"/>
    <lineage>
        <taxon>unclassified sequences</taxon>
        <taxon>metagenomes</taxon>
        <taxon>ecological metagenomes</taxon>
    </lineage>
</organism>
<dbReference type="InterPro" id="IPR029044">
    <property type="entry name" value="Nucleotide-diphossugar_trans"/>
</dbReference>
<dbReference type="NCBIfam" id="TIGR00151">
    <property type="entry name" value="ispF"/>
    <property type="match status" value="1"/>
</dbReference>
<dbReference type="HAMAP" id="MF_00108">
    <property type="entry name" value="IspD"/>
    <property type="match status" value="1"/>
</dbReference>
<dbReference type="AlphaFoldDB" id="A0A6J7FRQ4"/>
<evidence type="ECO:0000256" key="7">
    <source>
        <dbReference type="ARBA" id="ARBA00022695"/>
    </source>
</evidence>
<evidence type="ECO:0000256" key="4">
    <source>
        <dbReference type="ARBA" id="ARBA00004787"/>
    </source>
</evidence>
<dbReference type="GO" id="GO:0008685">
    <property type="term" value="F:2-C-methyl-D-erythritol 2,4-cyclodiphosphate synthase activity"/>
    <property type="evidence" value="ECO:0007669"/>
    <property type="project" value="UniProtKB-EC"/>
</dbReference>
<keyword evidence="6" id="KW-0808">Transferase</keyword>
<dbReference type="InterPro" id="IPR003526">
    <property type="entry name" value="MECDP_synthase"/>
</dbReference>
<dbReference type="Gene3D" id="3.30.1330.50">
    <property type="entry name" value="2-C-methyl-D-erythritol 2,4-cyclodiphosphate synthase"/>
    <property type="match status" value="1"/>
</dbReference>
<comment type="cofactor">
    <cofactor evidence="2">
        <name>a divalent metal cation</name>
        <dbReference type="ChEBI" id="CHEBI:60240"/>
    </cofactor>
</comment>
<dbReference type="GO" id="GO:0050518">
    <property type="term" value="F:2-C-methyl-D-erythritol 4-phosphate cytidylyltransferase activity"/>
    <property type="evidence" value="ECO:0007669"/>
    <property type="project" value="InterPro"/>
</dbReference>
<dbReference type="GO" id="GO:0019288">
    <property type="term" value="P:isopentenyl diphosphate biosynthetic process, methylerythritol 4-phosphate pathway"/>
    <property type="evidence" value="ECO:0007669"/>
    <property type="project" value="UniProtKB-UniPathway"/>
</dbReference>
<dbReference type="InterPro" id="IPR050088">
    <property type="entry name" value="IspD/TarI_cytidylyltransf_bact"/>
</dbReference>
<dbReference type="PANTHER" id="PTHR32125">
    <property type="entry name" value="2-C-METHYL-D-ERYTHRITOL 4-PHOSPHATE CYTIDYLYLTRANSFERASE, CHLOROPLASTIC"/>
    <property type="match status" value="1"/>
</dbReference>
<evidence type="ECO:0000256" key="8">
    <source>
        <dbReference type="ARBA" id="ARBA00022723"/>
    </source>
</evidence>
<dbReference type="InterPro" id="IPR036571">
    <property type="entry name" value="MECDP_synthase_sf"/>
</dbReference>
<evidence type="ECO:0000259" key="12">
    <source>
        <dbReference type="Pfam" id="PF02542"/>
    </source>
</evidence>
<dbReference type="GO" id="GO:0016114">
    <property type="term" value="P:terpenoid biosynthetic process"/>
    <property type="evidence" value="ECO:0007669"/>
    <property type="project" value="InterPro"/>
</dbReference>
<keyword evidence="11" id="KW-0511">Multifunctional enzyme</keyword>
<dbReference type="NCBIfam" id="TIGR00453">
    <property type="entry name" value="ispD"/>
    <property type="match status" value="1"/>
</dbReference>
<dbReference type="CDD" id="cd02516">
    <property type="entry name" value="CDP-ME_synthetase"/>
    <property type="match status" value="1"/>
</dbReference>
<dbReference type="InterPro" id="IPR034683">
    <property type="entry name" value="IspD/TarI"/>
</dbReference>
<dbReference type="PANTHER" id="PTHR32125:SF4">
    <property type="entry name" value="2-C-METHYL-D-ERYTHRITOL 4-PHOSPHATE CYTIDYLYLTRANSFERASE, CHLOROPLASTIC"/>
    <property type="match status" value="1"/>
</dbReference>
<dbReference type="EMBL" id="CAFBME010000044">
    <property type="protein sequence ID" value="CAB4894213.1"/>
    <property type="molecule type" value="Genomic_DNA"/>
</dbReference>
<keyword evidence="7" id="KW-0548">Nucleotidyltransferase</keyword>
<dbReference type="FunFam" id="3.30.1330.50:FF:000003">
    <property type="entry name" value="2-C-methyl-D-erythritol 2,4-cyclodiphosphate synthase"/>
    <property type="match status" value="1"/>
</dbReference>
<proteinExistence type="inferred from homology"/>
<dbReference type="UniPathway" id="UPA00056">
    <property type="reaction ID" value="UER00093"/>
</dbReference>
<evidence type="ECO:0000256" key="5">
    <source>
        <dbReference type="ARBA" id="ARBA00009789"/>
    </source>
</evidence>
<keyword evidence="10" id="KW-0456">Lyase</keyword>
<dbReference type="Gene3D" id="3.90.550.10">
    <property type="entry name" value="Spore Coat Polysaccharide Biosynthesis Protein SpsA, Chain A"/>
    <property type="match status" value="1"/>
</dbReference>
<keyword evidence="8" id="KW-0479">Metal-binding</keyword>
<dbReference type="CDD" id="cd00554">
    <property type="entry name" value="MECDP_synthase"/>
    <property type="match status" value="1"/>
</dbReference>
<evidence type="ECO:0000256" key="2">
    <source>
        <dbReference type="ARBA" id="ARBA00001968"/>
    </source>
</evidence>
<dbReference type="GO" id="GO:0046872">
    <property type="term" value="F:metal ion binding"/>
    <property type="evidence" value="ECO:0007669"/>
    <property type="project" value="UniProtKB-KW"/>
</dbReference>
<accession>A0A6J7FRQ4</accession>
<dbReference type="FunFam" id="3.90.550.10:FF:000003">
    <property type="entry name" value="2-C-methyl-D-erythritol 4-phosphate cytidylyltransferase"/>
    <property type="match status" value="1"/>
</dbReference>
<dbReference type="SUPFAM" id="SSF69765">
    <property type="entry name" value="IpsF-like"/>
    <property type="match status" value="1"/>
</dbReference>
<feature type="domain" description="2-C-methyl-D-erythritol 2,4-cyclodiphosphate synthase" evidence="12">
    <location>
        <begin position="226"/>
        <end position="379"/>
    </location>
</feature>
<dbReference type="PROSITE" id="PS01350">
    <property type="entry name" value="ISPF"/>
    <property type="match status" value="1"/>
</dbReference>
<evidence type="ECO:0000256" key="1">
    <source>
        <dbReference type="ARBA" id="ARBA00000200"/>
    </source>
</evidence>
<evidence type="ECO:0000313" key="13">
    <source>
        <dbReference type="EMBL" id="CAB4894213.1"/>
    </source>
</evidence>
<dbReference type="InterPro" id="IPR018294">
    <property type="entry name" value="ISPD_synthase_CS"/>
</dbReference>
<evidence type="ECO:0000256" key="9">
    <source>
        <dbReference type="ARBA" id="ARBA00023229"/>
    </source>
</evidence>